<proteinExistence type="predicted"/>
<dbReference type="EMBL" id="JAMDNP010000119">
    <property type="protein sequence ID" value="MCY9764774.1"/>
    <property type="molecule type" value="Genomic_DNA"/>
</dbReference>
<organism evidence="2 3">
    <name type="scientific">Paenibacillus alvei</name>
    <name type="common">Bacillus alvei</name>
    <dbReference type="NCBI Taxonomy" id="44250"/>
    <lineage>
        <taxon>Bacteria</taxon>
        <taxon>Bacillati</taxon>
        <taxon>Bacillota</taxon>
        <taxon>Bacilli</taxon>
        <taxon>Bacillales</taxon>
        <taxon>Paenibacillaceae</taxon>
        <taxon>Paenibacillus</taxon>
    </lineage>
</organism>
<dbReference type="Proteomes" id="UP001527181">
    <property type="component" value="Unassembled WGS sequence"/>
</dbReference>
<evidence type="ECO:0000259" key="1">
    <source>
        <dbReference type="Pfam" id="PF24032"/>
    </source>
</evidence>
<protein>
    <recommendedName>
        <fullName evidence="1">YqbQ/XkdQ domain-containing protein</fullName>
    </recommendedName>
</protein>
<name>A0ABT4H7A3_PAEAL</name>
<dbReference type="SUPFAM" id="SSF69279">
    <property type="entry name" value="Phage tail proteins"/>
    <property type="match status" value="1"/>
</dbReference>
<dbReference type="RefSeq" id="WP_268600633.1">
    <property type="nucleotide sequence ID" value="NZ_JAMDNP010000119.1"/>
</dbReference>
<keyword evidence="3" id="KW-1185">Reference proteome</keyword>
<reference evidence="2 3" key="1">
    <citation type="submission" date="2022-05" db="EMBL/GenBank/DDBJ databases">
        <title>Genome Sequencing of Bee-Associated Microbes.</title>
        <authorList>
            <person name="Dunlap C."/>
        </authorList>
    </citation>
    <scope>NUCLEOTIDE SEQUENCE [LARGE SCALE GENOMIC DNA]</scope>
    <source>
        <strain evidence="2 3">NRRL B-04010</strain>
    </source>
</reference>
<dbReference type="InterPro" id="IPR056937">
    <property type="entry name" value="YqbQ/XkdQ"/>
</dbReference>
<gene>
    <name evidence="2" type="ORF">M5X12_30230</name>
</gene>
<evidence type="ECO:0000313" key="2">
    <source>
        <dbReference type="EMBL" id="MCY9764774.1"/>
    </source>
</evidence>
<sequence>MSVQLLYQNINGGASHDITTLVKELTWTTKRAGAPGTLDVTIISDPQVKIDHGGILALKNGDKGLIYGYVFKYSCNNKDEIQITAYDQLRYLKNKDTYVFKGRRADQVVATIAADFKIKTGKLANTGYVIPKMVMDSKDLFDIILHALDHTLIHSKQMFYLWDDYGLLRISNVKDHHISLTLGDGSLVTDYDYESDIDSDTANRIKLVRDNKKTGKRDVYTVENTNNQKRWGILQHYDKVDENLNKAQIEAQAENLLALKNRPTRTLTIEAIADLTVRAGRSVFVKIKDIGISGWYVIDECEHNLIDEKMSLKLVVM</sequence>
<feature type="domain" description="YqbQ/XkdQ" evidence="1">
    <location>
        <begin position="25"/>
        <end position="314"/>
    </location>
</feature>
<evidence type="ECO:0000313" key="3">
    <source>
        <dbReference type="Proteomes" id="UP001527181"/>
    </source>
</evidence>
<dbReference type="Pfam" id="PF24032">
    <property type="entry name" value="YQBQ"/>
    <property type="match status" value="1"/>
</dbReference>
<comment type="caution">
    <text evidence="2">The sequence shown here is derived from an EMBL/GenBank/DDBJ whole genome shotgun (WGS) entry which is preliminary data.</text>
</comment>
<accession>A0ABT4H7A3</accession>